<dbReference type="InterPro" id="IPR000796">
    <property type="entry name" value="Asp_trans"/>
</dbReference>
<feature type="domain" description="Aminotransferase class I/classII large" evidence="7">
    <location>
        <begin position="2"/>
        <end position="65"/>
    </location>
</feature>
<dbReference type="EC" id="2.6.1.1" evidence="3"/>
<evidence type="ECO:0000256" key="5">
    <source>
        <dbReference type="ARBA" id="ARBA00022679"/>
    </source>
</evidence>
<dbReference type="InterPro" id="IPR004839">
    <property type="entry name" value="Aminotransferase_I/II_large"/>
</dbReference>
<dbReference type="Gene3D" id="3.90.1150.10">
    <property type="entry name" value="Aspartate Aminotransferase, domain 1"/>
    <property type="match status" value="1"/>
</dbReference>
<comment type="subunit">
    <text evidence="2">Homodimer.</text>
</comment>
<feature type="non-terminal residue" evidence="8">
    <location>
        <position position="1"/>
    </location>
</feature>
<name>A0A822FFC1_9BILA</name>
<evidence type="ECO:0000313" key="8">
    <source>
        <dbReference type="EMBL" id="CAF5120695.1"/>
    </source>
</evidence>
<dbReference type="SUPFAM" id="SSF53383">
    <property type="entry name" value="PLP-dependent transferases"/>
    <property type="match status" value="1"/>
</dbReference>
<evidence type="ECO:0000256" key="1">
    <source>
        <dbReference type="ARBA" id="ARBA00001933"/>
    </source>
</evidence>
<sequence length="66" mass="7802">RRNYSNPPAHGAYIVATILNNPTLYGEWKNNVRAMYERIHSMRQLFYNKLKQLGTPGTWEHIIQQT</sequence>
<dbReference type="InterPro" id="IPR015422">
    <property type="entry name" value="PyrdxlP-dep_Trfase_small"/>
</dbReference>
<organism evidence="8 9">
    <name type="scientific">Rotaria socialis</name>
    <dbReference type="NCBI Taxonomy" id="392032"/>
    <lineage>
        <taxon>Eukaryota</taxon>
        <taxon>Metazoa</taxon>
        <taxon>Spiralia</taxon>
        <taxon>Gnathifera</taxon>
        <taxon>Rotifera</taxon>
        <taxon>Eurotatoria</taxon>
        <taxon>Bdelloidea</taxon>
        <taxon>Philodinida</taxon>
        <taxon>Philodinidae</taxon>
        <taxon>Rotaria</taxon>
    </lineage>
</organism>
<evidence type="ECO:0000256" key="2">
    <source>
        <dbReference type="ARBA" id="ARBA00011738"/>
    </source>
</evidence>
<evidence type="ECO:0000256" key="4">
    <source>
        <dbReference type="ARBA" id="ARBA00022576"/>
    </source>
</evidence>
<dbReference type="PANTHER" id="PTHR11879:SF55">
    <property type="entry name" value="GLUTAMATE OXALOACETATE TRANSAMINASE 1, ISOFORM B"/>
    <property type="match status" value="1"/>
</dbReference>
<dbReference type="Proteomes" id="UP000663848">
    <property type="component" value="Unassembled WGS sequence"/>
</dbReference>
<gene>
    <name evidence="8" type="ORF">QYT958_LOCUS46032</name>
</gene>
<keyword evidence="6" id="KW-0663">Pyridoxal phosphate</keyword>
<dbReference type="GO" id="GO:0004069">
    <property type="term" value="F:L-aspartate:2-oxoglutarate aminotransferase activity"/>
    <property type="evidence" value="ECO:0007669"/>
    <property type="project" value="UniProtKB-EC"/>
</dbReference>
<dbReference type="InterPro" id="IPR015424">
    <property type="entry name" value="PyrdxlP-dep_Trfase"/>
</dbReference>
<dbReference type="EMBL" id="CAJOBR010079905">
    <property type="protein sequence ID" value="CAF5120695.1"/>
    <property type="molecule type" value="Genomic_DNA"/>
</dbReference>
<evidence type="ECO:0000313" key="9">
    <source>
        <dbReference type="Proteomes" id="UP000663848"/>
    </source>
</evidence>
<protein>
    <recommendedName>
        <fullName evidence="3">aspartate transaminase</fullName>
        <ecNumber evidence="3">2.6.1.1</ecNumber>
    </recommendedName>
</protein>
<reference evidence="8" key="1">
    <citation type="submission" date="2021-02" db="EMBL/GenBank/DDBJ databases">
        <authorList>
            <person name="Nowell W R."/>
        </authorList>
    </citation>
    <scope>NUCLEOTIDE SEQUENCE</scope>
</reference>
<evidence type="ECO:0000256" key="3">
    <source>
        <dbReference type="ARBA" id="ARBA00012753"/>
    </source>
</evidence>
<dbReference type="Pfam" id="PF00155">
    <property type="entry name" value="Aminotran_1_2"/>
    <property type="match status" value="1"/>
</dbReference>
<accession>A0A822FFC1</accession>
<feature type="non-terminal residue" evidence="8">
    <location>
        <position position="66"/>
    </location>
</feature>
<dbReference type="PANTHER" id="PTHR11879">
    <property type="entry name" value="ASPARTATE AMINOTRANSFERASE"/>
    <property type="match status" value="1"/>
</dbReference>
<proteinExistence type="predicted"/>
<evidence type="ECO:0000259" key="7">
    <source>
        <dbReference type="Pfam" id="PF00155"/>
    </source>
</evidence>
<dbReference type="GO" id="GO:0006520">
    <property type="term" value="P:amino acid metabolic process"/>
    <property type="evidence" value="ECO:0007669"/>
    <property type="project" value="InterPro"/>
</dbReference>
<keyword evidence="4" id="KW-0032">Aminotransferase</keyword>
<dbReference type="AlphaFoldDB" id="A0A822FFC1"/>
<evidence type="ECO:0000256" key="6">
    <source>
        <dbReference type="ARBA" id="ARBA00022898"/>
    </source>
</evidence>
<comment type="cofactor">
    <cofactor evidence="1">
        <name>pyridoxal 5'-phosphate</name>
        <dbReference type="ChEBI" id="CHEBI:597326"/>
    </cofactor>
</comment>
<keyword evidence="5" id="KW-0808">Transferase</keyword>
<comment type="caution">
    <text evidence="8">The sequence shown here is derived from an EMBL/GenBank/DDBJ whole genome shotgun (WGS) entry which is preliminary data.</text>
</comment>
<dbReference type="GO" id="GO:0030170">
    <property type="term" value="F:pyridoxal phosphate binding"/>
    <property type="evidence" value="ECO:0007669"/>
    <property type="project" value="InterPro"/>
</dbReference>